<dbReference type="EMBL" id="JAFJYH010000143">
    <property type="protein sequence ID" value="KAG4417876.1"/>
    <property type="molecule type" value="Genomic_DNA"/>
</dbReference>
<evidence type="ECO:0000313" key="2">
    <source>
        <dbReference type="EMBL" id="KAG4417876.1"/>
    </source>
</evidence>
<gene>
    <name evidence="2" type="ORF">IFR04_009013</name>
</gene>
<reference evidence="2" key="1">
    <citation type="submission" date="2021-02" db="EMBL/GenBank/DDBJ databases">
        <title>Genome sequence Cadophora malorum strain M34.</title>
        <authorList>
            <person name="Stefanovic E."/>
            <person name="Vu D."/>
            <person name="Scully C."/>
            <person name="Dijksterhuis J."/>
            <person name="Roader J."/>
            <person name="Houbraken J."/>
        </authorList>
    </citation>
    <scope>NUCLEOTIDE SEQUENCE</scope>
    <source>
        <strain evidence="2">M34</strain>
    </source>
</reference>
<proteinExistence type="predicted"/>
<evidence type="ECO:0000313" key="3">
    <source>
        <dbReference type="Proteomes" id="UP000664132"/>
    </source>
</evidence>
<sequence>MNDPYIIAVIGSCITLALITLLVWAFKLRKSVYEKDFKKLILPTVEKIMDERQAAKNKSAKTVSENGAASEN</sequence>
<accession>A0A8H7TFG2</accession>
<evidence type="ECO:0000256" key="1">
    <source>
        <dbReference type="SAM" id="Phobius"/>
    </source>
</evidence>
<dbReference type="Proteomes" id="UP000664132">
    <property type="component" value="Unassembled WGS sequence"/>
</dbReference>
<protein>
    <submittedName>
        <fullName evidence="2">Uncharacterized protein</fullName>
    </submittedName>
</protein>
<keyword evidence="1" id="KW-1133">Transmembrane helix</keyword>
<dbReference type="AlphaFoldDB" id="A0A8H7TFG2"/>
<organism evidence="2 3">
    <name type="scientific">Cadophora malorum</name>
    <dbReference type="NCBI Taxonomy" id="108018"/>
    <lineage>
        <taxon>Eukaryota</taxon>
        <taxon>Fungi</taxon>
        <taxon>Dikarya</taxon>
        <taxon>Ascomycota</taxon>
        <taxon>Pezizomycotina</taxon>
        <taxon>Leotiomycetes</taxon>
        <taxon>Helotiales</taxon>
        <taxon>Ploettnerulaceae</taxon>
        <taxon>Cadophora</taxon>
    </lineage>
</organism>
<keyword evidence="3" id="KW-1185">Reference proteome</keyword>
<feature type="transmembrane region" description="Helical" evidence="1">
    <location>
        <begin position="6"/>
        <end position="26"/>
    </location>
</feature>
<keyword evidence="1" id="KW-0472">Membrane</keyword>
<comment type="caution">
    <text evidence="2">The sequence shown here is derived from an EMBL/GenBank/DDBJ whole genome shotgun (WGS) entry which is preliminary data.</text>
</comment>
<name>A0A8H7TFG2_9HELO</name>
<keyword evidence="1" id="KW-0812">Transmembrane</keyword>